<dbReference type="InterPro" id="IPR018260">
    <property type="entry name" value="Ribosomal_uL22_CS"/>
</dbReference>
<gene>
    <name evidence="10" type="primary">rplV</name>
    <name evidence="14" type="ORF">SAMN02745168_2325</name>
</gene>
<comment type="function">
    <text evidence="10 13">This protein binds specifically to 23S rRNA; its binding is stimulated by other ribosomal proteins, e.g., L4, L17, and L20. It is important during the early stages of 50S assembly. It makes multiple contacts with different domains of the 23S rRNA in the assembled 50S subunit and ribosome.</text>
</comment>
<keyword evidence="15" id="KW-1185">Reference proteome</keyword>
<dbReference type="EMBL" id="FWXW01000006">
    <property type="protein sequence ID" value="SMC75551.1"/>
    <property type="molecule type" value="Genomic_DNA"/>
</dbReference>
<dbReference type="CDD" id="cd00336">
    <property type="entry name" value="Ribosomal_L22"/>
    <property type="match status" value="1"/>
</dbReference>
<proteinExistence type="inferred from homology"/>
<dbReference type="STRING" id="1122930.SAMN02745168_2325"/>
<dbReference type="NCBIfam" id="TIGR01044">
    <property type="entry name" value="rplV_bact"/>
    <property type="match status" value="1"/>
</dbReference>
<keyword evidence="6 10" id="KW-0689">Ribosomal protein</keyword>
<reference evidence="14 15" key="1">
    <citation type="submission" date="2017-04" db="EMBL/GenBank/DDBJ databases">
        <authorList>
            <person name="Afonso C.L."/>
            <person name="Miller P.J."/>
            <person name="Scott M.A."/>
            <person name="Spackman E."/>
            <person name="Goraichik I."/>
            <person name="Dimitrov K.M."/>
            <person name="Suarez D.L."/>
            <person name="Swayne D.E."/>
        </authorList>
    </citation>
    <scope>NUCLEOTIDE SEQUENCE [LARGE SCALE GENOMIC DNA]</scope>
    <source>
        <strain evidence="14 15">DSM 12816</strain>
    </source>
</reference>
<dbReference type="OrthoDB" id="9805969at2"/>
<evidence type="ECO:0000256" key="5">
    <source>
        <dbReference type="ARBA" id="ARBA00022884"/>
    </source>
</evidence>
<dbReference type="AlphaFoldDB" id="A0A1W2BRQ3"/>
<dbReference type="GO" id="GO:0022625">
    <property type="term" value="C:cytosolic large ribosomal subunit"/>
    <property type="evidence" value="ECO:0007669"/>
    <property type="project" value="TreeGrafter"/>
</dbReference>
<comment type="function">
    <text evidence="1 10">The globular domain of the protein is located near the polypeptide exit tunnel on the outside of the subunit, while an extended beta-hairpin is found that lines the wall of the exit tunnel in the center of the 70S ribosome.</text>
</comment>
<evidence type="ECO:0000256" key="10">
    <source>
        <dbReference type="HAMAP-Rule" id="MF_01331"/>
    </source>
</evidence>
<protein>
    <recommendedName>
        <fullName evidence="9 10">Large ribosomal subunit protein uL22</fullName>
    </recommendedName>
</protein>
<dbReference type="HAMAP" id="MF_01331_B">
    <property type="entry name" value="Ribosomal_uL22_B"/>
    <property type="match status" value="1"/>
</dbReference>
<evidence type="ECO:0000313" key="14">
    <source>
        <dbReference type="EMBL" id="SMC75551.1"/>
    </source>
</evidence>
<comment type="function">
    <text evidence="8">This protein binds specifically to 23S rRNA; its binding is stimulated by other ribosomal proteins, e.g. L4, L17, and L20. It is important during the early stages of 50S assembly. It makes multiple contacts with different domains of the 23S rRNA in the assembled 50S subunit and ribosome.</text>
</comment>
<keyword evidence="5 10" id="KW-0694">RNA-binding</keyword>
<dbReference type="SUPFAM" id="SSF54843">
    <property type="entry name" value="Ribosomal protein L22"/>
    <property type="match status" value="1"/>
</dbReference>
<accession>A0A1W2BRQ3</accession>
<dbReference type="InterPro" id="IPR005727">
    <property type="entry name" value="Ribosomal_uL22_bac/chlpt-type"/>
</dbReference>
<evidence type="ECO:0000256" key="6">
    <source>
        <dbReference type="ARBA" id="ARBA00022980"/>
    </source>
</evidence>
<evidence type="ECO:0000256" key="8">
    <source>
        <dbReference type="ARBA" id="ARBA00025084"/>
    </source>
</evidence>
<evidence type="ECO:0000256" key="13">
    <source>
        <dbReference type="RuleBase" id="RU004008"/>
    </source>
</evidence>
<keyword evidence="4 10" id="KW-0699">rRNA-binding</keyword>
<dbReference type="RefSeq" id="WP_084235003.1">
    <property type="nucleotide sequence ID" value="NZ_FWXW01000006.1"/>
</dbReference>
<keyword evidence="7 10" id="KW-0687">Ribonucleoprotein</keyword>
<evidence type="ECO:0000256" key="9">
    <source>
        <dbReference type="ARBA" id="ARBA00035207"/>
    </source>
</evidence>
<evidence type="ECO:0000313" key="15">
    <source>
        <dbReference type="Proteomes" id="UP000192790"/>
    </source>
</evidence>
<comment type="subunit">
    <text evidence="3 10 12">Part of the 50S ribosomal subunit.</text>
</comment>
<dbReference type="PANTHER" id="PTHR13501">
    <property type="entry name" value="CHLOROPLAST 50S RIBOSOMAL PROTEIN L22-RELATED"/>
    <property type="match status" value="1"/>
</dbReference>
<evidence type="ECO:0000256" key="12">
    <source>
        <dbReference type="RuleBase" id="RU004006"/>
    </source>
</evidence>
<dbReference type="InterPro" id="IPR036394">
    <property type="entry name" value="Ribosomal_uL22_sf"/>
</dbReference>
<evidence type="ECO:0000256" key="4">
    <source>
        <dbReference type="ARBA" id="ARBA00022730"/>
    </source>
</evidence>
<evidence type="ECO:0000256" key="3">
    <source>
        <dbReference type="ARBA" id="ARBA00011838"/>
    </source>
</evidence>
<dbReference type="GO" id="GO:0006412">
    <property type="term" value="P:translation"/>
    <property type="evidence" value="ECO:0007669"/>
    <property type="project" value="UniProtKB-UniRule"/>
</dbReference>
<organism evidence="14 15">
    <name type="scientific">Papillibacter cinnamivorans DSM 12816</name>
    <dbReference type="NCBI Taxonomy" id="1122930"/>
    <lineage>
        <taxon>Bacteria</taxon>
        <taxon>Bacillati</taxon>
        <taxon>Bacillota</taxon>
        <taxon>Clostridia</taxon>
        <taxon>Eubacteriales</taxon>
        <taxon>Oscillospiraceae</taxon>
        <taxon>Papillibacter</taxon>
    </lineage>
</organism>
<dbReference type="PROSITE" id="PS00464">
    <property type="entry name" value="RIBOSOMAL_L22"/>
    <property type="match status" value="1"/>
</dbReference>
<dbReference type="Pfam" id="PF00237">
    <property type="entry name" value="Ribosomal_L22"/>
    <property type="match status" value="1"/>
</dbReference>
<comment type="similarity">
    <text evidence="2 10 11">Belongs to the universal ribosomal protein uL22 family.</text>
</comment>
<dbReference type="Gene3D" id="3.90.470.10">
    <property type="entry name" value="Ribosomal protein L22/L17"/>
    <property type="match status" value="1"/>
</dbReference>
<dbReference type="PANTHER" id="PTHR13501:SF8">
    <property type="entry name" value="LARGE RIBOSOMAL SUBUNIT PROTEIN UL22M"/>
    <property type="match status" value="1"/>
</dbReference>
<dbReference type="InterPro" id="IPR001063">
    <property type="entry name" value="Ribosomal_uL22"/>
</dbReference>
<dbReference type="GO" id="GO:0003735">
    <property type="term" value="F:structural constituent of ribosome"/>
    <property type="evidence" value="ECO:0007669"/>
    <property type="project" value="InterPro"/>
</dbReference>
<evidence type="ECO:0000256" key="1">
    <source>
        <dbReference type="ARBA" id="ARBA00003478"/>
    </source>
</evidence>
<name>A0A1W2BRQ3_9FIRM</name>
<dbReference type="GO" id="GO:0019843">
    <property type="term" value="F:rRNA binding"/>
    <property type="evidence" value="ECO:0007669"/>
    <property type="project" value="UniProtKB-UniRule"/>
</dbReference>
<dbReference type="InterPro" id="IPR047867">
    <property type="entry name" value="Ribosomal_uL22_bac/org-type"/>
</dbReference>
<evidence type="ECO:0000256" key="7">
    <source>
        <dbReference type="ARBA" id="ARBA00023274"/>
    </source>
</evidence>
<evidence type="ECO:0000256" key="11">
    <source>
        <dbReference type="RuleBase" id="RU004005"/>
    </source>
</evidence>
<dbReference type="Proteomes" id="UP000192790">
    <property type="component" value="Unassembled WGS sequence"/>
</dbReference>
<sequence>MEARAQLKYARISPRKVKIVCDLIRGKDAKMAEAVLMQTPKAASELMLKLLKSAVSNAENNHAMDPENLIVSETYADPGPIIKRVMPRAQGRAYRINKRTSHITIVVKERV</sequence>
<evidence type="ECO:0000256" key="2">
    <source>
        <dbReference type="ARBA" id="ARBA00009451"/>
    </source>
</evidence>